<dbReference type="GO" id="GO:0042393">
    <property type="term" value="F:histone binding"/>
    <property type="evidence" value="ECO:0007669"/>
    <property type="project" value="TreeGrafter"/>
</dbReference>
<feature type="non-terminal residue" evidence="4">
    <location>
        <position position="1"/>
    </location>
</feature>
<dbReference type="EMBL" id="JAJJMB010006286">
    <property type="protein sequence ID" value="KAI3935287.1"/>
    <property type="molecule type" value="Genomic_DNA"/>
</dbReference>
<accession>A0AAD4T1G8</accession>
<dbReference type="PANTHER" id="PTHR45623:SF14">
    <property type="entry name" value="CHROMODOMAIN-HELICASE-DNA-BINDING PROTEIN 1"/>
    <property type="match status" value="1"/>
</dbReference>
<organism evidence="4 5">
    <name type="scientific">Papaver atlanticum</name>
    <dbReference type="NCBI Taxonomy" id="357466"/>
    <lineage>
        <taxon>Eukaryota</taxon>
        <taxon>Viridiplantae</taxon>
        <taxon>Streptophyta</taxon>
        <taxon>Embryophyta</taxon>
        <taxon>Tracheophyta</taxon>
        <taxon>Spermatophyta</taxon>
        <taxon>Magnoliopsida</taxon>
        <taxon>Ranunculales</taxon>
        <taxon>Papaveraceae</taxon>
        <taxon>Papaveroideae</taxon>
        <taxon>Papaver</taxon>
    </lineage>
</organism>
<dbReference type="GO" id="GO:0005524">
    <property type="term" value="F:ATP binding"/>
    <property type="evidence" value="ECO:0007669"/>
    <property type="project" value="InterPro"/>
</dbReference>
<dbReference type="GO" id="GO:0003677">
    <property type="term" value="F:DNA binding"/>
    <property type="evidence" value="ECO:0007669"/>
    <property type="project" value="TreeGrafter"/>
</dbReference>
<reference evidence="4" key="1">
    <citation type="submission" date="2022-04" db="EMBL/GenBank/DDBJ databases">
        <title>A functionally conserved STORR gene fusion in Papaver species that diverged 16.8 million years ago.</title>
        <authorList>
            <person name="Catania T."/>
        </authorList>
    </citation>
    <scope>NUCLEOTIDE SEQUENCE</scope>
    <source>
        <strain evidence="4">S-188037</strain>
    </source>
</reference>
<dbReference type="GO" id="GO:0000785">
    <property type="term" value="C:chromatin"/>
    <property type="evidence" value="ECO:0007669"/>
    <property type="project" value="TreeGrafter"/>
</dbReference>
<dbReference type="InterPro" id="IPR027417">
    <property type="entry name" value="P-loop_NTPase"/>
</dbReference>
<evidence type="ECO:0000313" key="5">
    <source>
        <dbReference type="Proteomes" id="UP001202328"/>
    </source>
</evidence>
<keyword evidence="2" id="KW-0539">Nucleus</keyword>
<evidence type="ECO:0000256" key="2">
    <source>
        <dbReference type="ARBA" id="ARBA00023242"/>
    </source>
</evidence>
<dbReference type="GO" id="GO:0005634">
    <property type="term" value="C:nucleus"/>
    <property type="evidence" value="ECO:0007669"/>
    <property type="project" value="UniProtKB-SubCell"/>
</dbReference>
<dbReference type="GO" id="GO:0003682">
    <property type="term" value="F:chromatin binding"/>
    <property type="evidence" value="ECO:0007669"/>
    <property type="project" value="TreeGrafter"/>
</dbReference>
<dbReference type="GO" id="GO:0034728">
    <property type="term" value="P:nucleosome organization"/>
    <property type="evidence" value="ECO:0007669"/>
    <property type="project" value="TreeGrafter"/>
</dbReference>
<dbReference type="GO" id="GO:0016887">
    <property type="term" value="F:ATP hydrolysis activity"/>
    <property type="evidence" value="ECO:0007669"/>
    <property type="project" value="TreeGrafter"/>
</dbReference>
<keyword evidence="5" id="KW-1185">Reference proteome</keyword>
<dbReference type="SUPFAM" id="SSF52540">
    <property type="entry name" value="P-loop containing nucleoside triphosphate hydrolases"/>
    <property type="match status" value="1"/>
</dbReference>
<sequence>YERNRKWVFISATVVQNDQHGRLQSSNFDLRLVFQLTKLLPAAPSLWLKGGKLYDYQLEGLNFLVNSWRKDTNVILADEMGHGKTEQPLNDGIFTECPINSWPISCRCTVVNYV</sequence>
<dbReference type="GO" id="GO:0140658">
    <property type="term" value="F:ATP-dependent chromatin remodeler activity"/>
    <property type="evidence" value="ECO:0007669"/>
    <property type="project" value="TreeGrafter"/>
</dbReference>
<dbReference type="PANTHER" id="PTHR45623">
    <property type="entry name" value="CHROMODOMAIN-HELICASE-DNA-BINDING PROTEIN 3-RELATED-RELATED"/>
    <property type="match status" value="1"/>
</dbReference>
<gene>
    <name evidence="4" type="ORF">MKW98_001410</name>
</gene>
<proteinExistence type="predicted"/>
<dbReference type="InterPro" id="IPR038718">
    <property type="entry name" value="SNF2-like_sf"/>
</dbReference>
<feature type="domain" description="SNF2 N-terminal" evidence="3">
    <location>
        <begin position="56"/>
        <end position="87"/>
    </location>
</feature>
<dbReference type="AlphaFoldDB" id="A0AAD4T1G8"/>
<evidence type="ECO:0000259" key="3">
    <source>
        <dbReference type="Pfam" id="PF00176"/>
    </source>
</evidence>
<protein>
    <recommendedName>
        <fullName evidence="3">SNF2 N-terminal domain-containing protein</fullName>
    </recommendedName>
</protein>
<evidence type="ECO:0000256" key="1">
    <source>
        <dbReference type="ARBA" id="ARBA00004123"/>
    </source>
</evidence>
<name>A0AAD4T1G8_9MAGN</name>
<dbReference type="InterPro" id="IPR000330">
    <property type="entry name" value="SNF2_N"/>
</dbReference>
<evidence type="ECO:0000313" key="4">
    <source>
        <dbReference type="EMBL" id="KAI3935287.1"/>
    </source>
</evidence>
<comment type="subcellular location">
    <subcellularLocation>
        <location evidence="1">Nucleus</location>
    </subcellularLocation>
</comment>
<dbReference type="Gene3D" id="3.40.50.10810">
    <property type="entry name" value="Tandem AAA-ATPase domain"/>
    <property type="match status" value="1"/>
</dbReference>
<comment type="caution">
    <text evidence="4">The sequence shown here is derived from an EMBL/GenBank/DDBJ whole genome shotgun (WGS) entry which is preliminary data.</text>
</comment>
<dbReference type="Proteomes" id="UP001202328">
    <property type="component" value="Unassembled WGS sequence"/>
</dbReference>
<dbReference type="Pfam" id="PF00176">
    <property type="entry name" value="SNF2-rel_dom"/>
    <property type="match status" value="1"/>
</dbReference>